<evidence type="ECO:0000313" key="4">
    <source>
        <dbReference type="Proteomes" id="UP001067235"/>
    </source>
</evidence>
<comment type="similarity">
    <text evidence="1">Belongs to the enoyl-CoA hydratase/isomerase family.</text>
</comment>
<feature type="domain" description="MaoC-like" evidence="2">
    <location>
        <begin position="20"/>
        <end position="113"/>
    </location>
</feature>
<sequence length="135" mass="14381">MTAGPNEHVLRWSVEEVDGQRMKTLALLLGDPNPIHLAGVEAERLGLGTQPVNQGPSTMAMIYNMFEARCPGSRVRRMKVRLLGNVVAGQKIVVTGRSVDEVSGGNAAYDVEVTADGTVVIAGRAELEIKREGGA</sequence>
<keyword evidence="4" id="KW-1185">Reference proteome</keyword>
<accession>A0ABT4MWQ7</accession>
<dbReference type="Gene3D" id="3.10.129.10">
    <property type="entry name" value="Hotdog Thioesterase"/>
    <property type="match status" value="1"/>
</dbReference>
<dbReference type="CDD" id="cd03441">
    <property type="entry name" value="R_hydratase_like"/>
    <property type="match status" value="1"/>
</dbReference>
<gene>
    <name evidence="3" type="ORF">O4213_15730</name>
</gene>
<evidence type="ECO:0000256" key="1">
    <source>
        <dbReference type="ARBA" id="ARBA00005254"/>
    </source>
</evidence>
<proteinExistence type="inferred from homology"/>
<dbReference type="Proteomes" id="UP001067235">
    <property type="component" value="Unassembled WGS sequence"/>
</dbReference>
<organism evidence="3 4">
    <name type="scientific">Gordonia rubripertincta</name>
    <name type="common">Rhodococcus corallinus</name>
    <dbReference type="NCBI Taxonomy" id="36822"/>
    <lineage>
        <taxon>Bacteria</taxon>
        <taxon>Bacillati</taxon>
        <taxon>Actinomycetota</taxon>
        <taxon>Actinomycetes</taxon>
        <taxon>Mycobacteriales</taxon>
        <taxon>Gordoniaceae</taxon>
        <taxon>Gordonia</taxon>
    </lineage>
</organism>
<protein>
    <submittedName>
        <fullName evidence="3">MaoC family dehydratase</fullName>
    </submittedName>
</protein>
<dbReference type="InterPro" id="IPR029069">
    <property type="entry name" value="HotDog_dom_sf"/>
</dbReference>
<comment type="caution">
    <text evidence="3">The sequence shown here is derived from an EMBL/GenBank/DDBJ whole genome shotgun (WGS) entry which is preliminary data.</text>
</comment>
<dbReference type="SUPFAM" id="SSF54637">
    <property type="entry name" value="Thioesterase/thiol ester dehydrase-isomerase"/>
    <property type="match status" value="1"/>
</dbReference>
<reference evidence="3" key="1">
    <citation type="submission" date="2022-12" db="EMBL/GenBank/DDBJ databases">
        <authorList>
            <person name="Krivoruchko A.V."/>
            <person name="Elkin A."/>
        </authorList>
    </citation>
    <scope>NUCLEOTIDE SEQUENCE</scope>
    <source>
        <strain evidence="3">IEGM 1388</strain>
    </source>
</reference>
<evidence type="ECO:0000259" key="2">
    <source>
        <dbReference type="Pfam" id="PF01575"/>
    </source>
</evidence>
<dbReference type="EMBL" id="JAPWIE010000004">
    <property type="protein sequence ID" value="MCZ4551442.1"/>
    <property type="molecule type" value="Genomic_DNA"/>
</dbReference>
<dbReference type="InterPro" id="IPR002539">
    <property type="entry name" value="MaoC-like_dom"/>
</dbReference>
<dbReference type="RefSeq" id="WP_301572274.1">
    <property type="nucleotide sequence ID" value="NZ_JAPWIE010000004.1"/>
</dbReference>
<name>A0ABT4MWQ7_GORRU</name>
<evidence type="ECO:0000313" key="3">
    <source>
        <dbReference type="EMBL" id="MCZ4551442.1"/>
    </source>
</evidence>
<dbReference type="Pfam" id="PF01575">
    <property type="entry name" value="MaoC_dehydratas"/>
    <property type="match status" value="1"/>
</dbReference>